<sequence length="261" mass="29906">MKFFKSKTLFIKVSTFCFLITLAQVAFSQQADSTQVPIYVGGAVNLTHNGISLLPSFSLGKPAAMFDLVVSRKRLSFEPQFRFALEGKPWNFLFWWRYKLLRTSKWAVNIGTHPAIAFRERTYLINGEPKNVMISQRVLATEFSPNYNVAKNISLGLYYLYAHGFEFDATQNIHFLALRSNFSLIRLSNQYYLRLVPQVYYLKMDSKDGFYTNANITLAKKNSPITIASILSKTIQTDITGKDFVWNVSVNYAFGKNYNGK</sequence>
<evidence type="ECO:0000313" key="2">
    <source>
        <dbReference type="EMBL" id="MEA5139456.1"/>
    </source>
</evidence>
<accession>A0ABU5Q9C4</accession>
<evidence type="ECO:0000256" key="1">
    <source>
        <dbReference type="SAM" id="SignalP"/>
    </source>
</evidence>
<dbReference type="Proteomes" id="UP001302949">
    <property type="component" value="Unassembled WGS sequence"/>
</dbReference>
<comment type="caution">
    <text evidence="2">The sequence shown here is derived from an EMBL/GenBank/DDBJ whole genome shotgun (WGS) entry which is preliminary data.</text>
</comment>
<organism evidence="2 3">
    <name type="scientific">Arcicella rigui</name>
    <dbReference type="NCBI Taxonomy" id="797020"/>
    <lineage>
        <taxon>Bacteria</taxon>
        <taxon>Pseudomonadati</taxon>
        <taxon>Bacteroidota</taxon>
        <taxon>Cytophagia</taxon>
        <taxon>Cytophagales</taxon>
        <taxon>Flectobacillaceae</taxon>
        <taxon>Arcicella</taxon>
    </lineage>
</organism>
<evidence type="ECO:0000313" key="3">
    <source>
        <dbReference type="Proteomes" id="UP001302949"/>
    </source>
</evidence>
<dbReference type="RefSeq" id="WP_323296618.1">
    <property type="nucleotide sequence ID" value="NZ_JAYFUM010000010.1"/>
</dbReference>
<proteinExistence type="predicted"/>
<keyword evidence="3" id="KW-1185">Reference proteome</keyword>
<keyword evidence="1" id="KW-0732">Signal</keyword>
<feature type="chain" id="PRO_5046275618" description="DUF481 domain-containing protein" evidence="1">
    <location>
        <begin position="29"/>
        <end position="261"/>
    </location>
</feature>
<feature type="signal peptide" evidence="1">
    <location>
        <begin position="1"/>
        <end position="28"/>
    </location>
</feature>
<evidence type="ECO:0008006" key="4">
    <source>
        <dbReference type="Google" id="ProtNLM"/>
    </source>
</evidence>
<reference evidence="2 3" key="1">
    <citation type="submission" date="2023-12" db="EMBL/GenBank/DDBJ databases">
        <title>Novel species of the genus Arcicella isolated from rivers.</title>
        <authorList>
            <person name="Lu H."/>
        </authorList>
    </citation>
    <scope>NUCLEOTIDE SEQUENCE [LARGE SCALE GENOMIC DNA]</scope>
    <source>
        <strain evidence="2 3">KCTC 23307</strain>
    </source>
</reference>
<gene>
    <name evidence="2" type="ORF">VB248_09935</name>
</gene>
<name>A0ABU5Q9C4_9BACT</name>
<protein>
    <recommendedName>
        <fullName evidence="4">DUF481 domain-containing protein</fullName>
    </recommendedName>
</protein>
<dbReference type="EMBL" id="JAYFUM010000010">
    <property type="protein sequence ID" value="MEA5139456.1"/>
    <property type="molecule type" value="Genomic_DNA"/>
</dbReference>